<name>A0A432V831_9HYPH</name>
<dbReference type="RefSeq" id="WP_128626187.1">
    <property type="nucleotide sequence ID" value="NZ_RKST01000006.1"/>
</dbReference>
<dbReference type="AlphaFoldDB" id="A0A432V831"/>
<dbReference type="OrthoDB" id="8117230at2"/>
<dbReference type="Proteomes" id="UP000281647">
    <property type="component" value="Unassembled WGS sequence"/>
</dbReference>
<dbReference type="EMBL" id="RKST01000006">
    <property type="protein sequence ID" value="RUM98334.1"/>
    <property type="molecule type" value="Genomic_DNA"/>
</dbReference>
<reference evidence="1 2" key="1">
    <citation type="submission" date="2018-11" db="EMBL/GenBank/DDBJ databases">
        <title>Pseudaminobacter arsenicus sp. nov., an arsenic-resistant bacterium isolated from arsenic-rich aquifers.</title>
        <authorList>
            <person name="Mu Y."/>
        </authorList>
    </citation>
    <scope>NUCLEOTIDE SEQUENCE [LARGE SCALE GENOMIC DNA]</scope>
    <source>
        <strain evidence="1 2">CB3</strain>
    </source>
</reference>
<comment type="caution">
    <text evidence="1">The sequence shown here is derived from an EMBL/GenBank/DDBJ whole genome shotgun (WGS) entry which is preliminary data.</text>
</comment>
<evidence type="ECO:0000313" key="2">
    <source>
        <dbReference type="Proteomes" id="UP000281647"/>
    </source>
</evidence>
<evidence type="ECO:0000313" key="1">
    <source>
        <dbReference type="EMBL" id="RUM98334.1"/>
    </source>
</evidence>
<gene>
    <name evidence="1" type="ORF">EET67_06755</name>
</gene>
<organism evidence="1 2">
    <name type="scientific">Borborobacter arsenicus</name>
    <dbReference type="NCBI Taxonomy" id="1851146"/>
    <lineage>
        <taxon>Bacteria</taxon>
        <taxon>Pseudomonadati</taxon>
        <taxon>Pseudomonadota</taxon>
        <taxon>Alphaproteobacteria</taxon>
        <taxon>Hyphomicrobiales</taxon>
        <taxon>Phyllobacteriaceae</taxon>
        <taxon>Borborobacter</taxon>
    </lineage>
</organism>
<sequence length="100" mass="11062">MAVFAGIYAPGRQWQKVSVRLGVRAVAPGLQSSGAGMNETADIVDEMLCMAKDPETFTKEDMAEMVLLAATEIIRLREFPPVWVRNKGGLSRRPSTERPR</sequence>
<protein>
    <submittedName>
        <fullName evidence="1">Uncharacterized protein</fullName>
    </submittedName>
</protein>
<proteinExistence type="predicted"/>
<accession>A0A432V831</accession>
<keyword evidence="2" id="KW-1185">Reference proteome</keyword>